<dbReference type="Proteomes" id="UP000006772">
    <property type="component" value="Unassembled WGS sequence"/>
</dbReference>
<evidence type="ECO:0008006" key="3">
    <source>
        <dbReference type="Google" id="ProtNLM"/>
    </source>
</evidence>
<comment type="caution">
    <text evidence="1">The sequence shown here is derived from an EMBL/GenBank/DDBJ whole genome shotgun (WGS) entry which is preliminary data.</text>
</comment>
<name>A0AAI9N2Q7_9BURK</name>
<dbReference type="InterPro" id="IPR031552">
    <property type="entry name" value="ParE-like_toxin"/>
</dbReference>
<reference evidence="1 2" key="1">
    <citation type="journal article" date="2013" name="Front. Microbiol.">
        <title>The genome of the endophytic bacterium H. frisingense GSF30(T) identifies diverse strategies in the Herbaspirillum genus to interact with plants.</title>
        <authorList>
            <person name="Straub D."/>
            <person name="Rothballer M."/>
            <person name="Hartmann A."/>
            <person name="Ludewig U."/>
        </authorList>
    </citation>
    <scope>NUCLEOTIDE SEQUENCE [LARGE SCALE GENOMIC DNA]</scope>
    <source>
        <strain evidence="1 2">GSF30</strain>
    </source>
</reference>
<sequence>MAIATDPAIGVEKKGDLAGVFVYKFKINKQETLLAYRLQPNKKSPQEVVLLSLGSHENFYDAMKR</sequence>
<dbReference type="AlphaFoldDB" id="A0AAI9N2Q7"/>
<evidence type="ECO:0000313" key="1">
    <source>
        <dbReference type="EMBL" id="EOA03384.1"/>
    </source>
</evidence>
<proteinExistence type="predicted"/>
<accession>A0AAI9N2Q7</accession>
<dbReference type="EMBL" id="AEEC02000028">
    <property type="protein sequence ID" value="EOA03384.1"/>
    <property type="molecule type" value="Genomic_DNA"/>
</dbReference>
<dbReference type="Pfam" id="PF15781">
    <property type="entry name" value="ParE-like_toxin"/>
    <property type="match status" value="1"/>
</dbReference>
<evidence type="ECO:0000313" key="2">
    <source>
        <dbReference type="Proteomes" id="UP000006772"/>
    </source>
</evidence>
<gene>
    <name evidence="1" type="ORF">HFRIS_017719</name>
</gene>
<organism evidence="1 2">
    <name type="scientific">Herbaspirillum frisingense GSF30</name>
    <dbReference type="NCBI Taxonomy" id="864073"/>
    <lineage>
        <taxon>Bacteria</taxon>
        <taxon>Pseudomonadati</taxon>
        <taxon>Pseudomonadota</taxon>
        <taxon>Betaproteobacteria</taxon>
        <taxon>Burkholderiales</taxon>
        <taxon>Oxalobacteraceae</taxon>
        <taxon>Herbaspirillum</taxon>
    </lineage>
</organism>
<protein>
    <recommendedName>
        <fullName evidence="3">Type II toxin-antitoxin system RelE/ParE family toxin</fullName>
    </recommendedName>
</protein>